<organism evidence="6">
    <name type="scientific">marine metagenome</name>
    <dbReference type="NCBI Taxonomy" id="408172"/>
    <lineage>
        <taxon>unclassified sequences</taxon>
        <taxon>metagenomes</taxon>
        <taxon>ecological metagenomes</taxon>
    </lineage>
</organism>
<evidence type="ECO:0000256" key="4">
    <source>
        <dbReference type="ARBA" id="ARBA00022729"/>
    </source>
</evidence>
<accession>A0A382B9X9</accession>
<dbReference type="GO" id="GO:0008239">
    <property type="term" value="F:dipeptidyl-peptidase activity"/>
    <property type="evidence" value="ECO:0007669"/>
    <property type="project" value="InterPro"/>
</dbReference>
<proteinExistence type="inferred from homology"/>
<evidence type="ECO:0000256" key="5">
    <source>
        <dbReference type="ARBA" id="ARBA00022801"/>
    </source>
</evidence>
<dbReference type="Pfam" id="PF10459">
    <property type="entry name" value="Peptidase_S46"/>
    <property type="match status" value="1"/>
</dbReference>
<evidence type="ECO:0000313" key="6">
    <source>
        <dbReference type="EMBL" id="SVB10595.1"/>
    </source>
</evidence>
<reference evidence="6" key="1">
    <citation type="submission" date="2018-05" db="EMBL/GenBank/DDBJ databases">
        <authorList>
            <person name="Lanie J.A."/>
            <person name="Ng W.-L."/>
            <person name="Kazmierczak K.M."/>
            <person name="Andrzejewski T.M."/>
            <person name="Davidsen T.M."/>
            <person name="Wayne K.J."/>
            <person name="Tettelin H."/>
            <person name="Glass J.I."/>
            <person name="Rusch D."/>
            <person name="Podicherti R."/>
            <person name="Tsui H.-C.T."/>
            <person name="Winkler M.E."/>
        </authorList>
    </citation>
    <scope>NUCLEOTIDE SEQUENCE</scope>
</reference>
<evidence type="ECO:0000256" key="3">
    <source>
        <dbReference type="ARBA" id="ARBA00022670"/>
    </source>
</evidence>
<comment type="similarity">
    <text evidence="1">Belongs to the peptidase S46 family.</text>
</comment>
<keyword evidence="4" id="KW-0732">Signal</keyword>
<keyword evidence="5" id="KW-0378">Hydrolase</keyword>
<dbReference type="SUPFAM" id="SSF50494">
    <property type="entry name" value="Trypsin-like serine proteases"/>
    <property type="match status" value="1"/>
</dbReference>
<gene>
    <name evidence="6" type="ORF">METZ01_LOCUS163449</name>
</gene>
<evidence type="ECO:0008006" key="7">
    <source>
        <dbReference type="Google" id="ProtNLM"/>
    </source>
</evidence>
<dbReference type="EMBL" id="UINC01028854">
    <property type="protein sequence ID" value="SVB10595.1"/>
    <property type="molecule type" value="Genomic_DNA"/>
</dbReference>
<dbReference type="GO" id="GO:0070009">
    <property type="term" value="F:serine-type aminopeptidase activity"/>
    <property type="evidence" value="ECO:0007669"/>
    <property type="project" value="InterPro"/>
</dbReference>
<evidence type="ECO:0000256" key="1">
    <source>
        <dbReference type="ARBA" id="ARBA00010491"/>
    </source>
</evidence>
<dbReference type="InterPro" id="IPR019500">
    <property type="entry name" value="Pep_S46"/>
</dbReference>
<keyword evidence="3" id="KW-0645">Protease</keyword>
<protein>
    <recommendedName>
        <fullName evidence="7">Dipeptidyl-peptidase</fullName>
    </recommendedName>
</protein>
<sequence length="543" mass="59747">MELMGAWHERSRVLACFGGVLFFIACSGTTTMAPRPAPVGDPNPGGVVNEALPQTAEPQPFVYGIELDTIQSGPFDQGKMWTFEAPPVDYITETYGFRPDDAWFEKARLGALRLSNCSASFVSPNGLVLTNHHCAREFVTQVSREDETLLDDGFVARNLADERSVEDFQADQLVDIVDVTDEVNTALDGLSSEQRGSARESLLGEIESRILEEWGGEDSNHVVEMVSLYNGGRTSAYIFRRYTNAKLVMAPELQIGFFGGDPDNFTYPRYNLDFSFLRIYDDAGQPLSTENYFQFDDDGLAEGDPIFIVGNPGSTSRLQTVAELGFRRDVNDRSILDLLRSRMEVLDSYIRGFPEDAEERDLRNTYFSLSNSLKAYTGQVRGLGDPIIIARRKHTERSFQAAIDADPNLSARYGSLIADMAELQDQKRTQAPGFGAFLAMTSPDMASSTLHRALIAFQILNARQNGAPADAIEGLVEQLRGVPDQSSELDQALVEARFRDFMHSYGDNSPLSTAVLQGMTVEARAAAVINGSQLQDSAAAVAT</sequence>
<name>A0A382B9X9_9ZZZZ</name>
<evidence type="ECO:0000256" key="2">
    <source>
        <dbReference type="ARBA" id="ARBA00022438"/>
    </source>
</evidence>
<dbReference type="PANTHER" id="PTHR38469:SF1">
    <property type="entry name" value="PERIPLASMIC PEPTIDASE SUBFAMILY S1B"/>
    <property type="match status" value="1"/>
</dbReference>
<dbReference type="PANTHER" id="PTHR38469">
    <property type="entry name" value="PERIPLASMIC PEPTIDASE SUBFAMILY S1B"/>
    <property type="match status" value="1"/>
</dbReference>
<dbReference type="AlphaFoldDB" id="A0A382B9X9"/>
<dbReference type="InterPro" id="IPR009003">
    <property type="entry name" value="Peptidase_S1_PA"/>
</dbReference>
<keyword evidence="2" id="KW-0031">Aminopeptidase</keyword>
<feature type="non-terminal residue" evidence="6">
    <location>
        <position position="543"/>
    </location>
</feature>
<dbReference type="GO" id="GO:0006508">
    <property type="term" value="P:proteolysis"/>
    <property type="evidence" value="ECO:0007669"/>
    <property type="project" value="UniProtKB-KW"/>
</dbReference>